<reference evidence="3" key="2">
    <citation type="submission" date="2015-07" db="EMBL/GenBank/DDBJ databases">
        <title>Plasmids, circular viruses and viroids from rat gut.</title>
        <authorList>
            <person name="Jorgensen T.J."/>
            <person name="Hansen M.A."/>
            <person name="Xu Z."/>
            <person name="Tabak M.A."/>
            <person name="Sorensen S.J."/>
            <person name="Hansen L.H."/>
        </authorList>
    </citation>
    <scope>NUCLEOTIDE SEQUENCE</scope>
    <source>
        <plasmid evidence="2">pRGFK0769</plasmid>
        <plasmid evidence="3">pRGFK1661</plasmid>
    </source>
</reference>
<organism evidence="3">
    <name type="scientific">uncultured prokaryote</name>
    <dbReference type="NCBI Taxonomy" id="198431"/>
    <lineage>
        <taxon>unclassified sequences</taxon>
        <taxon>environmental samples</taxon>
    </lineage>
</organism>
<dbReference type="EMBL" id="LN853378">
    <property type="protein sequence ID" value="CRY95787.1"/>
    <property type="molecule type" value="Genomic_DNA"/>
</dbReference>
<dbReference type="InterPro" id="IPR000989">
    <property type="entry name" value="Rep"/>
</dbReference>
<reference evidence="3" key="1">
    <citation type="submission" date="2015-06" db="EMBL/GenBank/DDBJ databases">
        <authorList>
            <person name="Joergensen T."/>
        </authorList>
    </citation>
    <scope>NUCLEOTIDE SEQUENCE</scope>
    <source>
        <plasmid evidence="2">pRGFK0769</plasmid>
        <plasmid evidence="3">pRGFK1661</plasmid>
    </source>
</reference>
<geneLocation type="plasmid" evidence="3">
    <name>pRGFK1661</name>
</geneLocation>
<dbReference type="AlphaFoldDB" id="A0A0H5Q6R9"/>
<sequence>MGKKCLCVSQDNDASLGSQALCGSQVSDGRSKLSVVPINFGGPTLEEDIQSSVWDEKKREAEYVSELYSTSDDARVRKWGERIRECGHTIRFTYTKQELGWKRRLHSAHLCRVRTCPICAWRRSLRLAGELARRLSGVFKGGRSLRPVLLTLTVKNCSLDELHDTASRMLKGWSRLTRRKEFIRHVAGWVRSLEVTGGDRGVLEAHPHIHALLLVDSEFSLTEFSKYWWAEKWGAVAKLSYLPVCDVREVTSLDGAINEVSKYMVKPYGEVAEDRRWLPRVALELHRVRAVATGGLLKDADVDGEEEDFTLVSEPPSIPGERPENPIAAEFIYIYDYKKRRYRRFQSWWELGNMERKNL</sequence>
<proteinExistence type="predicted"/>
<keyword evidence="3" id="KW-0614">Plasmid</keyword>
<dbReference type="GO" id="GO:0003677">
    <property type="term" value="F:DNA binding"/>
    <property type="evidence" value="ECO:0007669"/>
    <property type="project" value="InterPro"/>
</dbReference>
<dbReference type="GO" id="GO:0006260">
    <property type="term" value="P:DNA replication"/>
    <property type="evidence" value="ECO:0007669"/>
    <property type="project" value="UniProtKB-KW"/>
</dbReference>
<dbReference type="EMBL" id="LN854166">
    <property type="protein sequence ID" value="CRY97608.1"/>
    <property type="molecule type" value="Genomic_DNA"/>
</dbReference>
<evidence type="ECO:0008006" key="4">
    <source>
        <dbReference type="Google" id="ProtNLM"/>
    </source>
</evidence>
<name>A0A0H5Q6R9_9ZZZZ</name>
<geneLocation type="plasmid" evidence="2">
    <name>pRGFK0769</name>
</geneLocation>
<evidence type="ECO:0000313" key="2">
    <source>
        <dbReference type="EMBL" id="CRY95787.1"/>
    </source>
</evidence>
<accession>A0A0H5Q6R9</accession>
<evidence type="ECO:0000313" key="3">
    <source>
        <dbReference type="EMBL" id="CRY97608.1"/>
    </source>
</evidence>
<dbReference type="Pfam" id="PF01446">
    <property type="entry name" value="Rep_1"/>
    <property type="match status" value="1"/>
</dbReference>
<evidence type="ECO:0000256" key="1">
    <source>
        <dbReference type="ARBA" id="ARBA00022705"/>
    </source>
</evidence>
<keyword evidence="1" id="KW-0235">DNA replication</keyword>
<protein>
    <recommendedName>
        <fullName evidence="4">Replication protein</fullName>
    </recommendedName>
</protein>